<dbReference type="PATRIC" id="fig|888816.3.peg.370"/>
<comment type="caution">
    <text evidence="2">The sequence shown here is derived from an EMBL/GenBank/DDBJ whole genome shotgun (WGS) entry which is preliminary data.</text>
</comment>
<feature type="signal peptide" evidence="1">
    <location>
        <begin position="1"/>
        <end position="26"/>
    </location>
</feature>
<name>F3UNH5_STRSA</name>
<feature type="chain" id="PRO_5003303159" description="Lipoprotein" evidence="1">
    <location>
        <begin position="27"/>
        <end position="178"/>
    </location>
</feature>
<dbReference type="Proteomes" id="UP000005589">
    <property type="component" value="Unassembled WGS sequence"/>
</dbReference>
<dbReference type="EMBL" id="AFFN01000006">
    <property type="protein sequence ID" value="EGJ43161.1"/>
    <property type="molecule type" value="Genomic_DNA"/>
</dbReference>
<keyword evidence="1" id="KW-0732">Signal</keyword>
<evidence type="ECO:0000313" key="3">
    <source>
        <dbReference type="Proteomes" id="UP000005589"/>
    </source>
</evidence>
<reference evidence="2 3" key="1">
    <citation type="submission" date="2011-03" db="EMBL/GenBank/DDBJ databases">
        <authorList>
            <person name="Muzny D."/>
            <person name="Qin X."/>
            <person name="Deng J."/>
            <person name="Jiang H."/>
            <person name="Liu Y."/>
            <person name="Qu J."/>
            <person name="Song X.-Z."/>
            <person name="Zhang L."/>
            <person name="Thornton R."/>
            <person name="Coyle M."/>
            <person name="Francisco L."/>
            <person name="Jackson L."/>
            <person name="Javaid M."/>
            <person name="Korchina V."/>
            <person name="Kovar C."/>
            <person name="Mata R."/>
            <person name="Mathew T."/>
            <person name="Ngo R."/>
            <person name="Nguyen L."/>
            <person name="Nguyen N."/>
            <person name="Okwuonu G."/>
            <person name="Ongeri F."/>
            <person name="Pham C."/>
            <person name="Simmons D."/>
            <person name="Wilczek-Boney K."/>
            <person name="Hale W."/>
            <person name="Jakkamsetti A."/>
            <person name="Pham P."/>
            <person name="Ruth R."/>
            <person name="San Lucas F."/>
            <person name="Warren J."/>
            <person name="Zhang J."/>
            <person name="Zhao Z."/>
            <person name="Zhou C."/>
            <person name="Zhu D."/>
            <person name="Lee S."/>
            <person name="Bess C."/>
            <person name="Blankenburg K."/>
            <person name="Forbes L."/>
            <person name="Fu Q."/>
            <person name="Gubbala S."/>
            <person name="Hirani K."/>
            <person name="Jayaseelan J.C."/>
            <person name="Lara F."/>
            <person name="Munidasa M."/>
            <person name="Palculict T."/>
            <person name="Patil S."/>
            <person name="Pu L.-L."/>
            <person name="Saada N."/>
            <person name="Tang L."/>
            <person name="Weissenberger G."/>
            <person name="Zhu Y."/>
            <person name="Hemphill L."/>
            <person name="Shang Y."/>
            <person name="Youmans B."/>
            <person name="Ayvaz T."/>
            <person name="Ross M."/>
            <person name="Santibanez J."/>
            <person name="Aqrawi P."/>
            <person name="Gross S."/>
            <person name="Joshi V."/>
            <person name="Fowler G."/>
            <person name="Nazareth L."/>
            <person name="Reid J."/>
            <person name="Worley K."/>
            <person name="Petrosino J."/>
            <person name="Highlander S."/>
            <person name="Gibbs R."/>
        </authorList>
    </citation>
    <scope>NUCLEOTIDE SEQUENCE [LARGE SCALE GENOMIC DNA]</scope>
    <source>
        <strain evidence="2 3">SK355</strain>
    </source>
</reference>
<organism evidence="2 3">
    <name type="scientific">Streptococcus sanguinis SK355</name>
    <dbReference type="NCBI Taxonomy" id="888816"/>
    <lineage>
        <taxon>Bacteria</taxon>
        <taxon>Bacillati</taxon>
        <taxon>Bacillota</taxon>
        <taxon>Bacilli</taxon>
        <taxon>Lactobacillales</taxon>
        <taxon>Streptococcaceae</taxon>
        <taxon>Streptococcus</taxon>
    </lineage>
</organism>
<protein>
    <recommendedName>
        <fullName evidence="4">Lipoprotein</fullName>
    </recommendedName>
</protein>
<evidence type="ECO:0008006" key="4">
    <source>
        <dbReference type="Google" id="ProtNLM"/>
    </source>
</evidence>
<accession>F3UNH5</accession>
<dbReference type="AlphaFoldDB" id="F3UNH5"/>
<dbReference type="HOGENOM" id="CLU_1509816_0_0_9"/>
<gene>
    <name evidence="2" type="ORF">HMPREF9389_0383</name>
</gene>
<evidence type="ECO:0000313" key="2">
    <source>
        <dbReference type="EMBL" id="EGJ43161.1"/>
    </source>
</evidence>
<sequence length="178" mass="20540">MFMKRFSLILTIILSSFFLISCQSQRASTQASDPSKDLALIPDMESVDKWEQFQQIRTQGQSSTIQELDKLLGKPSQTKKENKQTILTWKLAKHLEIHIHLDEDQVREKELVFEHTRGTCMLFPSIEDGTPIAEAFEKTGQPYAIREKQGQIITSWYMAGKFHYLCLENGKVYQIAEP</sequence>
<dbReference type="PROSITE" id="PS51257">
    <property type="entry name" value="PROKAR_LIPOPROTEIN"/>
    <property type="match status" value="1"/>
</dbReference>
<evidence type="ECO:0000256" key="1">
    <source>
        <dbReference type="SAM" id="SignalP"/>
    </source>
</evidence>
<proteinExistence type="predicted"/>